<dbReference type="OrthoDB" id="5193471at2"/>
<evidence type="ECO:0000313" key="2">
    <source>
        <dbReference type="EMBL" id="SFT51819.1"/>
    </source>
</evidence>
<evidence type="ECO:0000256" key="1">
    <source>
        <dbReference type="SAM" id="Phobius"/>
    </source>
</evidence>
<keyword evidence="1" id="KW-0472">Membrane</keyword>
<keyword evidence="3" id="KW-1185">Reference proteome</keyword>
<evidence type="ECO:0000313" key="3">
    <source>
        <dbReference type="Proteomes" id="UP000199546"/>
    </source>
</evidence>
<gene>
    <name evidence="2" type="ORF">SAMN05660657_01263</name>
</gene>
<name>A0A1I6YMT3_9ACTN</name>
<dbReference type="AlphaFoldDB" id="A0A1I6YMT3"/>
<keyword evidence="1" id="KW-0812">Transmembrane</keyword>
<reference evidence="3" key="1">
    <citation type="submission" date="2016-10" db="EMBL/GenBank/DDBJ databases">
        <authorList>
            <person name="Varghese N."/>
            <person name="Submissions S."/>
        </authorList>
    </citation>
    <scope>NUCLEOTIDE SEQUENCE [LARGE SCALE GENOMIC DNA]</scope>
    <source>
        <strain evidence="3">DSM 46136</strain>
    </source>
</reference>
<feature type="transmembrane region" description="Helical" evidence="1">
    <location>
        <begin position="48"/>
        <end position="70"/>
    </location>
</feature>
<accession>A0A1I6YMT3</accession>
<keyword evidence="1" id="KW-1133">Transmembrane helix</keyword>
<dbReference type="Pfam" id="PF07332">
    <property type="entry name" value="Phage_holin_3_6"/>
    <property type="match status" value="1"/>
</dbReference>
<organism evidence="2 3">
    <name type="scientific">Geodermatophilus amargosae</name>
    <dbReference type="NCBI Taxonomy" id="1296565"/>
    <lineage>
        <taxon>Bacteria</taxon>
        <taxon>Bacillati</taxon>
        <taxon>Actinomycetota</taxon>
        <taxon>Actinomycetes</taxon>
        <taxon>Geodermatophilales</taxon>
        <taxon>Geodermatophilaceae</taxon>
        <taxon>Geodermatophilus</taxon>
    </lineage>
</organism>
<dbReference type="RefSeq" id="WP_093578555.1">
    <property type="nucleotide sequence ID" value="NZ_FPBA01000003.1"/>
</dbReference>
<dbReference type="EMBL" id="FPBA01000003">
    <property type="protein sequence ID" value="SFT51819.1"/>
    <property type="molecule type" value="Genomic_DNA"/>
</dbReference>
<proteinExistence type="predicted"/>
<dbReference type="STRING" id="1296565.SAMN05660657_01263"/>
<dbReference type="InterPro" id="IPR009937">
    <property type="entry name" value="Phage_holin_3_6"/>
</dbReference>
<dbReference type="Proteomes" id="UP000199546">
    <property type="component" value="Unassembled WGS sequence"/>
</dbReference>
<protein>
    <submittedName>
        <fullName evidence="2">Putative Holin-X, holin superfamily III</fullName>
    </submittedName>
</protein>
<sequence>MTESTPSASASTAELLQTLSTELTTLVQRELEQARAEISGKAKRAGRAAALLGGAAGLGVLAVGTSSALLVRLLERRLSPSAAAAVATLLYGGGAAVLASTARQELRRAGSLLPERTVASVREDVRVATTAAGTPPPAG</sequence>
<feature type="transmembrane region" description="Helical" evidence="1">
    <location>
        <begin position="82"/>
        <end position="102"/>
    </location>
</feature>